<dbReference type="Gene3D" id="3.30.428.10">
    <property type="entry name" value="HIT-like"/>
    <property type="match status" value="1"/>
</dbReference>
<dbReference type="Proteomes" id="UP000028545">
    <property type="component" value="Unassembled WGS sequence"/>
</dbReference>
<dbReference type="HOGENOM" id="CLU_066882_0_0_1"/>
<accession>A0A084FVD1</accession>
<dbReference type="GO" id="GO:0000012">
    <property type="term" value="P:single strand break repair"/>
    <property type="evidence" value="ECO:0007669"/>
    <property type="project" value="TreeGrafter"/>
</dbReference>
<proteinExistence type="predicted"/>
<comment type="caution">
    <text evidence="22">The sequence shown here is derived from an EMBL/GenBank/DDBJ whole genome shotgun (WGS) entry which is preliminary data.</text>
</comment>
<evidence type="ECO:0000256" key="14">
    <source>
        <dbReference type="ARBA" id="ARBA00044639"/>
    </source>
</evidence>
<dbReference type="InterPro" id="IPR036265">
    <property type="entry name" value="HIT-like_sf"/>
</dbReference>
<dbReference type="GO" id="GO:0003725">
    <property type="term" value="F:double-stranded RNA binding"/>
    <property type="evidence" value="ECO:0007669"/>
    <property type="project" value="TreeGrafter"/>
</dbReference>
<evidence type="ECO:0000256" key="18">
    <source>
        <dbReference type="ARBA" id="ARBA00076243"/>
    </source>
</evidence>
<dbReference type="AlphaFoldDB" id="A0A084FVD1"/>
<dbReference type="GO" id="GO:0005737">
    <property type="term" value="C:cytoplasm"/>
    <property type="evidence" value="ECO:0007669"/>
    <property type="project" value="UniProtKB-SubCell"/>
</dbReference>
<dbReference type="RefSeq" id="XP_016638842.1">
    <property type="nucleotide sequence ID" value="XM_016784008.1"/>
</dbReference>
<keyword evidence="8" id="KW-0378">Hydrolase</keyword>
<dbReference type="GO" id="GO:0046872">
    <property type="term" value="F:metal ion binding"/>
    <property type="evidence" value="ECO:0007669"/>
    <property type="project" value="UniProtKB-KW"/>
</dbReference>
<dbReference type="InterPro" id="IPR032566">
    <property type="entry name" value="Znf-C2HE"/>
</dbReference>
<dbReference type="OrthoDB" id="3512845at2759"/>
<evidence type="ECO:0000256" key="11">
    <source>
        <dbReference type="ARBA" id="ARBA00023204"/>
    </source>
</evidence>
<evidence type="ECO:0000256" key="13">
    <source>
        <dbReference type="ARBA" id="ARBA00024601"/>
    </source>
</evidence>
<keyword evidence="7" id="KW-0227">DNA damage</keyword>
<evidence type="ECO:0000313" key="22">
    <source>
        <dbReference type="EMBL" id="KEZ39043.1"/>
    </source>
</evidence>
<evidence type="ECO:0000256" key="10">
    <source>
        <dbReference type="ARBA" id="ARBA00023125"/>
    </source>
</evidence>
<evidence type="ECO:0000256" key="7">
    <source>
        <dbReference type="ARBA" id="ARBA00022763"/>
    </source>
</evidence>
<comment type="subcellular location">
    <subcellularLocation>
        <location evidence="2">Cytoplasm</location>
    </subcellularLocation>
    <subcellularLocation>
        <location evidence="1">Nucleus</location>
    </subcellularLocation>
</comment>
<feature type="domain" description="HIT" evidence="20">
    <location>
        <begin position="75"/>
        <end position="202"/>
    </location>
</feature>
<dbReference type="OMA" id="IHDMFPK"/>
<dbReference type="GO" id="GO:0003697">
    <property type="term" value="F:single-stranded DNA binding"/>
    <property type="evidence" value="ECO:0007669"/>
    <property type="project" value="TreeGrafter"/>
</dbReference>
<evidence type="ECO:0000256" key="4">
    <source>
        <dbReference type="ARBA" id="ARBA00012496"/>
    </source>
</evidence>
<comment type="catalytic activity">
    <reaction evidence="15">
        <text>a 5'-end adenosine-5'-diphospho-5'-ribonucleoside-2'-deoxyribonucleotide-DNA + H2O = a 5'-end 5'-phospho-ribonucleoside-2'-deoxyribonucleotide-DNA + AMP + 2 H(+)</text>
        <dbReference type="Rhea" id="RHEA:52132"/>
        <dbReference type="Rhea" id="RHEA-COMP:13182"/>
        <dbReference type="Rhea" id="RHEA-COMP:13183"/>
        <dbReference type="ChEBI" id="CHEBI:15377"/>
        <dbReference type="ChEBI" id="CHEBI:15378"/>
        <dbReference type="ChEBI" id="CHEBI:136414"/>
        <dbReference type="ChEBI" id="CHEBI:136415"/>
        <dbReference type="ChEBI" id="CHEBI:456215"/>
        <dbReference type="EC" id="3.6.1.71"/>
    </reaction>
</comment>
<evidence type="ECO:0000256" key="17">
    <source>
        <dbReference type="ARBA" id="ARBA00068941"/>
    </source>
</evidence>
<evidence type="ECO:0000256" key="19">
    <source>
        <dbReference type="SAM" id="MobiDB-lite"/>
    </source>
</evidence>
<keyword evidence="5" id="KW-0963">Cytoplasm</keyword>
<dbReference type="VEuPathDB" id="FungiDB:SAPIO_CDS10419"/>
<dbReference type="SUPFAM" id="SSF54197">
    <property type="entry name" value="HIT-like"/>
    <property type="match status" value="1"/>
</dbReference>
<dbReference type="GO" id="GO:0005634">
    <property type="term" value="C:nucleus"/>
    <property type="evidence" value="ECO:0007669"/>
    <property type="project" value="UniProtKB-SubCell"/>
</dbReference>
<keyword evidence="6" id="KW-0479">Metal-binding</keyword>
<comment type="catalytic activity">
    <reaction evidence="13">
        <text>a 3'-end 2'-deoxyribonucleotide-3'-diphospho-5'-guanosine-DNA + H2O = a 3'-end 2'-deoxyribonucleotide 3'-phosphate-DNA + GMP + 2 H(+)</text>
        <dbReference type="Rhea" id="RHEA:52140"/>
        <dbReference type="Rhea" id="RHEA-COMP:13186"/>
        <dbReference type="Rhea" id="RHEA-COMP:13187"/>
        <dbReference type="ChEBI" id="CHEBI:15377"/>
        <dbReference type="ChEBI" id="CHEBI:15378"/>
        <dbReference type="ChEBI" id="CHEBI:58115"/>
        <dbReference type="ChEBI" id="CHEBI:136419"/>
        <dbReference type="ChEBI" id="CHEBI:136420"/>
        <dbReference type="EC" id="3.6.1.72"/>
    </reaction>
</comment>
<dbReference type="GeneID" id="27719613"/>
<dbReference type="EMBL" id="JOWA01000165">
    <property type="protein sequence ID" value="KEZ39043.1"/>
    <property type="molecule type" value="Genomic_DNA"/>
</dbReference>
<dbReference type="EC" id="3.6.1.71" evidence="4"/>
<keyword evidence="12" id="KW-0539">Nucleus</keyword>
<evidence type="ECO:0000259" key="21">
    <source>
        <dbReference type="Pfam" id="PF16278"/>
    </source>
</evidence>
<evidence type="ECO:0000256" key="12">
    <source>
        <dbReference type="ARBA" id="ARBA00023242"/>
    </source>
</evidence>
<feature type="domain" description="Aprataxin C2HE/C2H2/C2HC zinc finger" evidence="21">
    <location>
        <begin position="218"/>
        <end position="275"/>
    </location>
</feature>
<evidence type="ECO:0000256" key="1">
    <source>
        <dbReference type="ARBA" id="ARBA00004123"/>
    </source>
</evidence>
<dbReference type="PANTHER" id="PTHR12486">
    <property type="entry name" value="APRATAXIN-RELATED"/>
    <property type="match status" value="1"/>
</dbReference>
<keyword evidence="23" id="KW-1185">Reference proteome</keyword>
<evidence type="ECO:0000256" key="3">
    <source>
        <dbReference type="ARBA" id="ARBA00012495"/>
    </source>
</evidence>
<keyword evidence="9" id="KW-0862">Zinc</keyword>
<name>A0A084FVD1_PSEDA</name>
<evidence type="ECO:0000313" key="23">
    <source>
        <dbReference type="Proteomes" id="UP000028545"/>
    </source>
</evidence>
<dbReference type="KEGG" id="sapo:SAPIO_CDS10419"/>
<sequence>MAPRKPGEPEPELEPPAEDAPKPAANAFEELMAPKPKRPPPPSPSPTAAIARRWGGISRDGLGAYLQHPETFPSTRVIYYTDDFVAVHDLYPKASVHTLLLPRKATFSDQHPFDAFLDPAFLTAVKVEAAKLKGFVAKELQRRFGAESAAEARRQAVLDGEVELEGDDEELPPGRDWEAEVKVGIHAHPSMNHLHVHVLSRDMFSPCLKHRRHYNSFNTPFFVELADFPLADDDPRLHPGREQYLRRDMVCWRCGRNFKNHFKSLREHLETEFEEWKRE</sequence>
<dbReference type="PANTHER" id="PTHR12486:SF4">
    <property type="entry name" value="APRATAXIN"/>
    <property type="match status" value="1"/>
</dbReference>
<dbReference type="GO" id="GO:1990165">
    <property type="term" value="F:single-strand break-containing DNA binding"/>
    <property type="evidence" value="ECO:0007669"/>
    <property type="project" value="TreeGrafter"/>
</dbReference>
<dbReference type="GO" id="GO:0030983">
    <property type="term" value="F:mismatched DNA binding"/>
    <property type="evidence" value="ECO:0007669"/>
    <property type="project" value="TreeGrafter"/>
</dbReference>
<reference evidence="22 23" key="1">
    <citation type="journal article" date="2014" name="Genome Announc.">
        <title>Draft genome sequence of the pathogenic fungus Scedosporium apiospermum.</title>
        <authorList>
            <person name="Vandeputte P."/>
            <person name="Ghamrawi S."/>
            <person name="Rechenmann M."/>
            <person name="Iltis A."/>
            <person name="Giraud S."/>
            <person name="Fleury M."/>
            <person name="Thornton C."/>
            <person name="Delhaes L."/>
            <person name="Meyer W."/>
            <person name="Papon N."/>
            <person name="Bouchara J.P."/>
        </authorList>
    </citation>
    <scope>NUCLEOTIDE SEQUENCE [LARGE SCALE GENOMIC DNA]</scope>
    <source>
        <strain evidence="22 23">IHEM 14462</strain>
    </source>
</reference>
<dbReference type="FunFam" id="3.30.428.10:FF:000017">
    <property type="entry name" value="Aprataxin-like protein"/>
    <property type="match status" value="1"/>
</dbReference>
<evidence type="ECO:0000256" key="6">
    <source>
        <dbReference type="ARBA" id="ARBA00022723"/>
    </source>
</evidence>
<organism evidence="22 23">
    <name type="scientific">Pseudallescheria apiosperma</name>
    <name type="common">Scedosporium apiospermum</name>
    <dbReference type="NCBI Taxonomy" id="563466"/>
    <lineage>
        <taxon>Eukaryota</taxon>
        <taxon>Fungi</taxon>
        <taxon>Dikarya</taxon>
        <taxon>Ascomycota</taxon>
        <taxon>Pezizomycotina</taxon>
        <taxon>Sordariomycetes</taxon>
        <taxon>Hypocreomycetidae</taxon>
        <taxon>Microascales</taxon>
        <taxon>Microascaceae</taxon>
        <taxon>Scedosporium</taxon>
    </lineage>
</organism>
<feature type="region of interest" description="Disordered" evidence="19">
    <location>
        <begin position="1"/>
        <end position="49"/>
    </location>
</feature>
<gene>
    <name evidence="22" type="ORF">SAPIO_CDS10419</name>
</gene>
<keyword evidence="11" id="KW-0234">DNA repair</keyword>
<evidence type="ECO:0000256" key="2">
    <source>
        <dbReference type="ARBA" id="ARBA00004496"/>
    </source>
</evidence>
<dbReference type="GO" id="GO:0120108">
    <property type="term" value="F:DNA-3'-diphospho-5'-guanosine diphosphatase activity"/>
    <property type="evidence" value="ECO:0007669"/>
    <property type="project" value="UniProtKB-EC"/>
</dbReference>
<comment type="function">
    <text evidence="16">DNA-binding protein involved in single-strand DNA break repair, double-strand DNA break repair and base excision repair. Resolves abortive DNA ligation intermediates formed either at base excision sites, or when DNA ligases attempt to repair non-ligatable breaks induced by reactive oxygen species. Catalyzes the release of adenylate groups covalently linked to 5'-phosphate termini, resulting in the production of 5'-phosphate termini that can be efficiently rejoined. Likewise, catalyzes the release of 3'-linked guanosine (DNAppG) and inosine (DNAppI) from DNA, but has higher specific activity with 5'-linked adenosine (AppDNA).</text>
</comment>
<evidence type="ECO:0000256" key="9">
    <source>
        <dbReference type="ARBA" id="ARBA00022833"/>
    </source>
</evidence>
<dbReference type="InterPro" id="IPR011146">
    <property type="entry name" value="HIT-like"/>
</dbReference>
<evidence type="ECO:0000256" key="8">
    <source>
        <dbReference type="ARBA" id="ARBA00022801"/>
    </source>
</evidence>
<dbReference type="GO" id="GO:0033699">
    <property type="term" value="F:DNA 5'-adenosine monophosphate hydrolase activity"/>
    <property type="evidence" value="ECO:0007669"/>
    <property type="project" value="UniProtKB-EC"/>
</dbReference>
<evidence type="ECO:0000259" key="20">
    <source>
        <dbReference type="Pfam" id="PF01230"/>
    </source>
</evidence>
<evidence type="ECO:0000256" key="5">
    <source>
        <dbReference type="ARBA" id="ARBA00022490"/>
    </source>
</evidence>
<keyword evidence="10" id="KW-0238">DNA-binding</keyword>
<evidence type="ECO:0000256" key="15">
    <source>
        <dbReference type="ARBA" id="ARBA00044713"/>
    </source>
</evidence>
<evidence type="ECO:0000256" key="16">
    <source>
        <dbReference type="ARBA" id="ARBA00059438"/>
    </source>
</evidence>
<dbReference type="EC" id="3.6.1.72" evidence="3"/>
<comment type="catalytic activity">
    <reaction evidence="14">
        <text>a 5'-end adenosine-5'-diphospho-5'-2'-deoxyribonucleoside-DNA + H2O = a 5'-end 5'-phospho-2'-deoxyribonucleoside-DNA + AMP + 2 H(+)</text>
        <dbReference type="Rhea" id="RHEA:52128"/>
        <dbReference type="Rhea" id="RHEA-COMP:13180"/>
        <dbReference type="Rhea" id="RHEA-COMP:13181"/>
        <dbReference type="ChEBI" id="CHEBI:15377"/>
        <dbReference type="ChEBI" id="CHEBI:15378"/>
        <dbReference type="ChEBI" id="CHEBI:136412"/>
        <dbReference type="ChEBI" id="CHEBI:136413"/>
        <dbReference type="ChEBI" id="CHEBI:456215"/>
        <dbReference type="EC" id="3.6.1.71"/>
    </reaction>
</comment>
<dbReference type="Pfam" id="PF01230">
    <property type="entry name" value="HIT"/>
    <property type="match status" value="1"/>
</dbReference>
<protein>
    <recommendedName>
        <fullName evidence="17">Aprataxin-like protein</fullName>
        <ecNumber evidence="4">3.6.1.71</ecNumber>
        <ecNumber evidence="3">3.6.1.72</ecNumber>
    </recommendedName>
    <alternativeName>
        <fullName evidence="18">Hit family protein 3</fullName>
    </alternativeName>
</protein>
<dbReference type="Pfam" id="PF16278">
    <property type="entry name" value="zf-C2HE"/>
    <property type="match status" value="1"/>
</dbReference>